<dbReference type="Gene3D" id="3.90.430.10">
    <property type="entry name" value="Copper fist DNA-binding domain"/>
    <property type="match status" value="1"/>
</dbReference>
<dbReference type="EMBL" id="LK052894">
    <property type="protein sequence ID" value="CDR42354.1"/>
    <property type="molecule type" value="Genomic_DNA"/>
</dbReference>
<dbReference type="InterPro" id="IPR001083">
    <property type="entry name" value="Cu_fist_DNA-bd_dom"/>
</dbReference>
<proteinExistence type="predicted"/>
<sequence length="598" mass="68426">MIVQYLPMEITHNGELDLEDYNIWRPDDPKAGFEKKEYAATLGYRMFKFCCATCIQGHRSRDCTHYWRNLFFIRDRGQTSHTEHHFLIFNMVDPDFKINFAIPPLKLQGTRNKERTIVIADQYVPLKPWYTPLQRFLPPGRVFDVVNFLSLEMDRKIYRMSEIVAKQYKGPESSIEAIFDADTKATLVDIFAVTLSKEWGIDVNVFLHRERAKNEEAKRLKEEAKRSGTKSRAAAMKKVIILDEEQAKILAPQREWYAGYSEVLGKITEQKNGATKRRAERGLTRLHKAAIRTHSTFPPQLTTERIQHIPRKQKQQQQRFRPVSCSLPESFRRLSNTGKGERVSATEQSLTMEPVEGTNRIISPVLGNTPQGGDFEFPEEVIDLLQTDYSSPVHDVHQLVGDSESLGYQTGVTQADADRFRSSMNDVLSSVYGPEFGEQEKHPLAIDEDDEDESSREALFEANDPDPLFVMGDTCKSLPVEKQYEENPIQAIVDETCEPSPDLSQPNNDLPVTPLNGDFISYDELDGFERFMGHNPAWDLHDIVSSTSPKTDSFVPSIQTTEIQPTSSCLTRHCWVTKIEEEELQEGADISNWISFFD</sequence>
<reference evidence="2" key="1">
    <citation type="journal article" date="2014" name="Genome Announc.">
        <title>Genome sequence of the yeast Cyberlindnera fabianii (Hansenula fabianii).</title>
        <authorList>
            <person name="Freel K.C."/>
            <person name="Sarilar V."/>
            <person name="Neuveglise C."/>
            <person name="Devillers H."/>
            <person name="Friedrich A."/>
            <person name="Schacherer J."/>
        </authorList>
    </citation>
    <scope>NUCLEOTIDE SEQUENCE</scope>
    <source>
        <strain evidence="2">YJS4271</strain>
    </source>
</reference>
<dbReference type="InterPro" id="IPR036395">
    <property type="entry name" value="Cu_fist_DNA-bd_dom_sf"/>
</dbReference>
<dbReference type="GO" id="GO:0005507">
    <property type="term" value="F:copper ion binding"/>
    <property type="evidence" value="ECO:0007669"/>
    <property type="project" value="InterPro"/>
</dbReference>
<name>A0A061B3V0_CYBFA</name>
<dbReference type="PROSITE" id="PS50073">
    <property type="entry name" value="COPPER_FIST_2"/>
    <property type="match status" value="1"/>
</dbReference>
<gene>
    <name evidence="2" type="ORF">CYFA0S_09e01827g</name>
</gene>
<dbReference type="GO" id="GO:0003700">
    <property type="term" value="F:DNA-binding transcription factor activity"/>
    <property type="evidence" value="ECO:0007669"/>
    <property type="project" value="InterPro"/>
</dbReference>
<evidence type="ECO:0000259" key="1">
    <source>
        <dbReference type="PROSITE" id="PS50073"/>
    </source>
</evidence>
<feature type="domain" description="Copper-fist" evidence="1">
    <location>
        <begin position="48"/>
        <end position="80"/>
    </location>
</feature>
<dbReference type="AlphaFoldDB" id="A0A061B3V0"/>
<organism evidence="2">
    <name type="scientific">Cyberlindnera fabianii</name>
    <name type="common">Yeast</name>
    <name type="synonym">Hansenula fabianii</name>
    <dbReference type="NCBI Taxonomy" id="36022"/>
    <lineage>
        <taxon>Eukaryota</taxon>
        <taxon>Fungi</taxon>
        <taxon>Dikarya</taxon>
        <taxon>Ascomycota</taxon>
        <taxon>Saccharomycotina</taxon>
        <taxon>Saccharomycetes</taxon>
        <taxon>Phaffomycetales</taxon>
        <taxon>Phaffomycetaceae</taxon>
        <taxon>Cyberlindnera</taxon>
    </lineage>
</organism>
<evidence type="ECO:0000313" key="2">
    <source>
        <dbReference type="EMBL" id="CDR42354.1"/>
    </source>
</evidence>
<protein>
    <submittedName>
        <fullName evidence="2">CYFA0S09e01827g1_1</fullName>
    </submittedName>
</protein>
<dbReference type="SMART" id="SM01090">
    <property type="entry name" value="Copper-fist"/>
    <property type="match status" value="1"/>
</dbReference>
<dbReference type="Pfam" id="PF00649">
    <property type="entry name" value="Copper-fist"/>
    <property type="match status" value="1"/>
</dbReference>
<dbReference type="SMART" id="SM00412">
    <property type="entry name" value="Cu_FIST"/>
    <property type="match status" value="1"/>
</dbReference>
<dbReference type="GO" id="GO:0005634">
    <property type="term" value="C:nucleus"/>
    <property type="evidence" value="ECO:0007669"/>
    <property type="project" value="InterPro"/>
</dbReference>
<dbReference type="SUPFAM" id="SSF57879">
    <property type="entry name" value="Zinc domain conserved in yeast copper-regulated transcription factors"/>
    <property type="match status" value="1"/>
</dbReference>
<dbReference type="GO" id="GO:0003677">
    <property type="term" value="F:DNA binding"/>
    <property type="evidence" value="ECO:0007669"/>
    <property type="project" value="InterPro"/>
</dbReference>
<accession>A0A061B3V0</accession>
<dbReference type="VEuPathDB" id="FungiDB:BON22_2633"/>